<sequence length="94" mass="10180">MASRDIVVTVGEGDWLTLNDAAECAGMSVEAYVSWGVRVLALQARPGGMKQGGCVGRPKPGRRASKAIDESESVAWTETFTERLSHRADRYPGR</sequence>
<accession>A0A6I3KVZ7</accession>
<organism evidence="2 3">
    <name type="scientific">Nocardia aurantiaca</name>
    <dbReference type="NCBI Taxonomy" id="2675850"/>
    <lineage>
        <taxon>Bacteria</taxon>
        <taxon>Bacillati</taxon>
        <taxon>Actinomycetota</taxon>
        <taxon>Actinomycetes</taxon>
        <taxon>Mycobacteriales</taxon>
        <taxon>Nocardiaceae</taxon>
        <taxon>Nocardia</taxon>
    </lineage>
</organism>
<dbReference type="AlphaFoldDB" id="A0A6I3KVZ7"/>
<evidence type="ECO:0000313" key="3">
    <source>
        <dbReference type="Proteomes" id="UP000432464"/>
    </source>
</evidence>
<dbReference type="EMBL" id="WMBB01000005">
    <property type="protein sequence ID" value="MTE13591.1"/>
    <property type="molecule type" value="Genomic_DNA"/>
</dbReference>
<evidence type="ECO:0000313" key="2">
    <source>
        <dbReference type="EMBL" id="MTE13591.1"/>
    </source>
</evidence>
<comment type="caution">
    <text evidence="2">The sequence shown here is derived from an EMBL/GenBank/DDBJ whole genome shotgun (WGS) entry which is preliminary data.</text>
</comment>
<proteinExistence type="predicted"/>
<protein>
    <submittedName>
        <fullName evidence="2">Uncharacterized protein</fullName>
    </submittedName>
</protein>
<keyword evidence="3" id="KW-1185">Reference proteome</keyword>
<dbReference type="Proteomes" id="UP000432464">
    <property type="component" value="Unassembled WGS sequence"/>
</dbReference>
<reference evidence="2 3" key="1">
    <citation type="submission" date="2019-11" db="EMBL/GenBank/DDBJ databases">
        <title>Nocardia sp. nov. CT2-14 isolated from soil.</title>
        <authorList>
            <person name="Kanchanasin P."/>
            <person name="Tanasupawat S."/>
            <person name="Yuki M."/>
            <person name="Kudo T."/>
        </authorList>
    </citation>
    <scope>NUCLEOTIDE SEQUENCE [LARGE SCALE GENOMIC DNA]</scope>
    <source>
        <strain evidence="2 3">CT2-14</strain>
    </source>
</reference>
<dbReference type="RefSeq" id="WP_154788030.1">
    <property type="nucleotide sequence ID" value="NZ_WMBB01000005.1"/>
</dbReference>
<feature type="region of interest" description="Disordered" evidence="1">
    <location>
        <begin position="49"/>
        <end position="70"/>
    </location>
</feature>
<evidence type="ECO:0000256" key="1">
    <source>
        <dbReference type="SAM" id="MobiDB-lite"/>
    </source>
</evidence>
<name>A0A6I3KVZ7_9NOCA</name>
<gene>
    <name evidence="2" type="ORF">GLP40_12515</name>
</gene>